<dbReference type="PANTHER" id="PTHR24251">
    <property type="entry name" value="OVOCHYMASE-RELATED"/>
    <property type="match status" value="1"/>
</dbReference>
<comment type="caution">
    <text evidence="5">The sequence shown here is derived from an EMBL/GenBank/DDBJ whole genome shotgun (WGS) entry which is preliminary data.</text>
</comment>
<evidence type="ECO:0000256" key="2">
    <source>
        <dbReference type="ARBA" id="ARBA00023157"/>
    </source>
</evidence>
<evidence type="ECO:0000256" key="3">
    <source>
        <dbReference type="PROSITE-ProRule" id="PRU00059"/>
    </source>
</evidence>
<dbReference type="PROSITE" id="PS01180">
    <property type="entry name" value="CUB"/>
    <property type="match status" value="1"/>
</dbReference>
<dbReference type="CDD" id="cd00041">
    <property type="entry name" value="CUB"/>
    <property type="match status" value="1"/>
</dbReference>
<dbReference type="FunFam" id="2.60.120.290:FF:000005">
    <property type="entry name" value="Procollagen C-endopeptidase enhancer 1"/>
    <property type="match status" value="1"/>
</dbReference>
<evidence type="ECO:0000313" key="5">
    <source>
        <dbReference type="EMBL" id="OUC43843.1"/>
    </source>
</evidence>
<reference evidence="5 6" key="1">
    <citation type="submission" date="2015-04" db="EMBL/GenBank/DDBJ databases">
        <title>Draft genome of the roundworm Trichinella nativa.</title>
        <authorList>
            <person name="Mitreva M."/>
        </authorList>
    </citation>
    <scope>NUCLEOTIDE SEQUENCE [LARGE SCALE GENOMIC DNA]</scope>
    <source>
        <strain evidence="5 6">ISS45</strain>
    </source>
</reference>
<comment type="caution">
    <text evidence="3">Lacks conserved residue(s) required for the propagation of feature annotation.</text>
</comment>
<dbReference type="SMART" id="SM00042">
    <property type="entry name" value="CUB"/>
    <property type="match status" value="1"/>
</dbReference>
<feature type="domain" description="CUB" evidence="4">
    <location>
        <begin position="34"/>
        <end position="153"/>
    </location>
</feature>
<dbReference type="Proteomes" id="UP000243006">
    <property type="component" value="Unassembled WGS sequence"/>
</dbReference>
<keyword evidence="1" id="KW-0677">Repeat</keyword>
<protein>
    <submittedName>
        <fullName evidence="5">CUB domain protein</fullName>
    </submittedName>
</protein>
<dbReference type="SUPFAM" id="SSF49854">
    <property type="entry name" value="Spermadhesin, CUB domain"/>
    <property type="match status" value="1"/>
</dbReference>
<sequence>MVDSLLHQLSEPTSDNVNSNRGFKLEYKTISPGCGNVIHGAEGYIVSPNFPKNYGSNLYCRWEIIVPNAFHVKLHFVIFDVSPSENCTKDFLVIEETQNRTASIFDHSWSVSRRLCGYAVEGPFVGKNDRVRITFQSDASIESTGFNISWTSDCGGVYKDPKETGYVDNCLDYVEVTSLAEGNVLLNTCGQVIPERVNGVGPLKHMQFVLKFSCGGTFNLSSDEFFSRMFGIGSIPFPPYHINETAPGSSVLRKEP</sequence>
<dbReference type="PANTHER" id="PTHR24251:SF50">
    <property type="entry name" value="ATTRACTIN-LIKE 1A"/>
    <property type="match status" value="1"/>
</dbReference>
<dbReference type="AlphaFoldDB" id="A0A1Y3EFD1"/>
<accession>A0A1Y3EFD1</accession>
<name>A0A1Y3EFD1_9BILA</name>
<dbReference type="InterPro" id="IPR035914">
    <property type="entry name" value="Sperma_CUB_dom_sf"/>
</dbReference>
<organism evidence="5 6">
    <name type="scientific">Trichinella nativa</name>
    <dbReference type="NCBI Taxonomy" id="6335"/>
    <lineage>
        <taxon>Eukaryota</taxon>
        <taxon>Metazoa</taxon>
        <taxon>Ecdysozoa</taxon>
        <taxon>Nematoda</taxon>
        <taxon>Enoplea</taxon>
        <taxon>Dorylaimia</taxon>
        <taxon>Trichinellida</taxon>
        <taxon>Trichinellidae</taxon>
        <taxon>Trichinella</taxon>
    </lineage>
</organism>
<dbReference type="Gene3D" id="2.60.120.290">
    <property type="entry name" value="Spermadhesin, CUB domain"/>
    <property type="match status" value="1"/>
</dbReference>
<proteinExistence type="predicted"/>
<evidence type="ECO:0000256" key="1">
    <source>
        <dbReference type="ARBA" id="ARBA00022737"/>
    </source>
</evidence>
<keyword evidence="2" id="KW-1015">Disulfide bond</keyword>
<dbReference type="InterPro" id="IPR000859">
    <property type="entry name" value="CUB_dom"/>
</dbReference>
<dbReference type="EMBL" id="LVZM01014056">
    <property type="protein sequence ID" value="OUC43843.1"/>
    <property type="molecule type" value="Genomic_DNA"/>
</dbReference>
<evidence type="ECO:0000313" key="6">
    <source>
        <dbReference type="Proteomes" id="UP000243006"/>
    </source>
</evidence>
<gene>
    <name evidence="5" type="ORF">D917_09481</name>
</gene>
<dbReference type="Pfam" id="PF00431">
    <property type="entry name" value="CUB"/>
    <property type="match status" value="1"/>
</dbReference>
<evidence type="ECO:0000259" key="4">
    <source>
        <dbReference type="PROSITE" id="PS01180"/>
    </source>
</evidence>